<keyword evidence="2" id="KW-0449">Lipoprotein</keyword>
<keyword evidence="1" id="KW-0732">Signal</keyword>
<protein>
    <submittedName>
        <fullName evidence="2">Lipoprotein</fullName>
    </submittedName>
</protein>
<name>A0A7H1M7X8_9NEIS</name>
<organism evidence="2 3">
    <name type="scientific">Neisseria musculi</name>
    <dbReference type="NCBI Taxonomy" id="1815583"/>
    <lineage>
        <taxon>Bacteria</taxon>
        <taxon>Pseudomonadati</taxon>
        <taxon>Pseudomonadota</taxon>
        <taxon>Betaproteobacteria</taxon>
        <taxon>Neisseriales</taxon>
        <taxon>Neisseriaceae</taxon>
        <taxon>Neisseria</taxon>
    </lineage>
</organism>
<sequence length="93" mass="9789">MKAQTALCTYIALILFGTAAILGKCSAQTASAAIQTASKQYAQANPAPADNTAELISAAESRAIADVIEAEKAYEEMDYEFFNGDAEAYTNGK</sequence>
<proteinExistence type="predicted"/>
<dbReference type="Proteomes" id="UP000516412">
    <property type="component" value="Chromosome"/>
</dbReference>
<feature type="chain" id="PRO_5028939719" evidence="1">
    <location>
        <begin position="33"/>
        <end position="93"/>
    </location>
</feature>
<evidence type="ECO:0000313" key="3">
    <source>
        <dbReference type="Proteomes" id="UP000516412"/>
    </source>
</evidence>
<feature type="signal peptide" evidence="1">
    <location>
        <begin position="1"/>
        <end position="32"/>
    </location>
</feature>
<evidence type="ECO:0000256" key="1">
    <source>
        <dbReference type="SAM" id="SignalP"/>
    </source>
</evidence>
<reference evidence="2" key="1">
    <citation type="submission" date="2024-06" db="EMBL/GenBank/DDBJ databases">
        <title>Complete Genome Sequence of mouse commensal type strain Neisseria musculi.</title>
        <authorList>
            <person name="Thapa E."/>
            <person name="Aluvathingal J."/>
            <person name="Nadendla S."/>
            <person name="Mehta A."/>
            <person name="Tettelin H."/>
            <person name="Weyand N.J."/>
        </authorList>
    </citation>
    <scope>NUCLEOTIDE SEQUENCE</scope>
    <source>
        <strain evidence="2">NW831</strain>
    </source>
</reference>
<gene>
    <name evidence="2" type="ORF">H7A79_1646</name>
</gene>
<keyword evidence="3" id="KW-1185">Reference proteome</keyword>
<dbReference type="RefSeq" id="WP_187000006.1">
    <property type="nucleotide sequence ID" value="NZ_CP060414.2"/>
</dbReference>
<dbReference type="KEGG" id="nmus:H7A79_1646"/>
<dbReference type="EMBL" id="CP060414">
    <property type="protein sequence ID" value="QNT57743.1"/>
    <property type="molecule type" value="Genomic_DNA"/>
</dbReference>
<dbReference type="AlphaFoldDB" id="A0A7H1M7X8"/>
<accession>A0A7H1M7X8</accession>
<evidence type="ECO:0000313" key="2">
    <source>
        <dbReference type="EMBL" id="QNT57743.1"/>
    </source>
</evidence>